<dbReference type="SMART" id="SM00589">
    <property type="entry name" value="PRY"/>
    <property type="match status" value="1"/>
</dbReference>
<dbReference type="Gene3D" id="2.60.120.920">
    <property type="match status" value="1"/>
</dbReference>
<evidence type="ECO:0000256" key="1">
    <source>
        <dbReference type="ARBA" id="ARBA00022723"/>
    </source>
</evidence>
<dbReference type="EMBL" id="JAUCMX010000030">
    <property type="protein sequence ID" value="KAK3506777.1"/>
    <property type="molecule type" value="Genomic_DNA"/>
</dbReference>
<keyword evidence="6" id="KW-1185">Reference proteome</keyword>
<feature type="domain" description="SPRY-associated" evidence="4">
    <location>
        <begin position="21"/>
        <end position="73"/>
    </location>
</feature>
<feature type="non-terminal residue" evidence="5">
    <location>
        <position position="83"/>
    </location>
</feature>
<evidence type="ECO:0000313" key="5">
    <source>
        <dbReference type="EMBL" id="KAK3506777.1"/>
    </source>
</evidence>
<comment type="caution">
    <text evidence="5">The sequence shown here is derived from an EMBL/GenBank/DDBJ whole genome shotgun (WGS) entry which is preliminary data.</text>
</comment>
<dbReference type="Pfam" id="PF13765">
    <property type="entry name" value="PRY"/>
    <property type="match status" value="1"/>
</dbReference>
<dbReference type="InterPro" id="IPR013320">
    <property type="entry name" value="ConA-like_dom_sf"/>
</dbReference>
<evidence type="ECO:0000259" key="4">
    <source>
        <dbReference type="SMART" id="SM00589"/>
    </source>
</evidence>
<dbReference type="SUPFAM" id="SSF49899">
    <property type="entry name" value="Concanavalin A-like lectins/glucanases"/>
    <property type="match status" value="1"/>
</dbReference>
<dbReference type="InterPro" id="IPR043136">
    <property type="entry name" value="B30.2/SPRY_sf"/>
</dbReference>
<reference evidence="5" key="1">
    <citation type="submission" date="2023-06" db="EMBL/GenBank/DDBJ databases">
        <title>Male Hemibagrus guttatus genome.</title>
        <authorList>
            <person name="Bian C."/>
        </authorList>
    </citation>
    <scope>NUCLEOTIDE SEQUENCE</scope>
    <source>
        <strain evidence="5">Male_cb2023</strain>
        <tissue evidence="5">Muscle</tissue>
    </source>
</reference>
<keyword evidence="3" id="KW-0862">Zinc</keyword>
<accession>A0AAE0UJ80</accession>
<keyword evidence="2" id="KW-0863">Zinc-finger</keyword>
<dbReference type="InterPro" id="IPR006574">
    <property type="entry name" value="PRY"/>
</dbReference>
<evidence type="ECO:0000256" key="2">
    <source>
        <dbReference type="ARBA" id="ARBA00022771"/>
    </source>
</evidence>
<gene>
    <name evidence="5" type="ORF">QTP70_027701</name>
</gene>
<dbReference type="PANTHER" id="PTHR25465">
    <property type="entry name" value="B-BOX DOMAIN CONTAINING"/>
    <property type="match status" value="1"/>
</dbReference>
<dbReference type="PRINTS" id="PR01407">
    <property type="entry name" value="BUTYPHLNCDUF"/>
</dbReference>
<dbReference type="InterPro" id="IPR051051">
    <property type="entry name" value="E3_ubiq-ligase_TRIM/RNF"/>
</dbReference>
<proteinExistence type="predicted"/>
<protein>
    <recommendedName>
        <fullName evidence="4">SPRY-associated domain-containing protein</fullName>
    </recommendedName>
</protein>
<dbReference type="PANTHER" id="PTHR25465:SF14">
    <property type="entry name" value="E3 UBIQUITIN-PROTEIN LIGASE TRIM65"/>
    <property type="match status" value="1"/>
</dbReference>
<keyword evidence="1" id="KW-0479">Metal-binding</keyword>
<dbReference type="AlphaFoldDB" id="A0AAE0UJ80"/>
<evidence type="ECO:0000256" key="3">
    <source>
        <dbReference type="ARBA" id="ARBA00022833"/>
    </source>
</evidence>
<dbReference type="GO" id="GO:0008270">
    <property type="term" value="F:zinc ion binding"/>
    <property type="evidence" value="ECO:0007669"/>
    <property type="project" value="UniProtKB-KW"/>
</dbReference>
<dbReference type="Proteomes" id="UP001274896">
    <property type="component" value="Unassembled WGS sequence"/>
</dbReference>
<feature type="non-terminal residue" evidence="5">
    <location>
        <position position="1"/>
    </location>
</feature>
<evidence type="ECO:0000313" key="6">
    <source>
        <dbReference type="Proteomes" id="UP001274896"/>
    </source>
</evidence>
<dbReference type="InterPro" id="IPR003879">
    <property type="entry name" value="Butyrophylin_SPRY"/>
</dbReference>
<sequence>AAVQTILPSEPKSREDFLHYFCDLTLDPNTVHYNLILSEKNRAVKRSEREQQYSDHPERFNSWEQVLSKESVCVDAVTGRWSG</sequence>
<name>A0AAE0UJ80_9TELE</name>
<organism evidence="5 6">
    <name type="scientific">Hemibagrus guttatus</name>
    <dbReference type="NCBI Taxonomy" id="175788"/>
    <lineage>
        <taxon>Eukaryota</taxon>
        <taxon>Metazoa</taxon>
        <taxon>Chordata</taxon>
        <taxon>Craniata</taxon>
        <taxon>Vertebrata</taxon>
        <taxon>Euteleostomi</taxon>
        <taxon>Actinopterygii</taxon>
        <taxon>Neopterygii</taxon>
        <taxon>Teleostei</taxon>
        <taxon>Ostariophysi</taxon>
        <taxon>Siluriformes</taxon>
        <taxon>Bagridae</taxon>
        <taxon>Hemibagrus</taxon>
    </lineage>
</organism>